<dbReference type="RefSeq" id="WP_139514687.1">
    <property type="nucleotide sequence ID" value="NZ_CP040896.1"/>
</dbReference>
<dbReference type="AlphaFoldDB" id="A0A5B7ZYC3"/>
<organism evidence="3 4">
    <name type="scientific">Hymenobacter jejuensis</name>
    <dbReference type="NCBI Taxonomy" id="2502781"/>
    <lineage>
        <taxon>Bacteria</taxon>
        <taxon>Pseudomonadati</taxon>
        <taxon>Bacteroidota</taxon>
        <taxon>Cytophagia</taxon>
        <taxon>Cytophagales</taxon>
        <taxon>Hymenobacteraceae</taxon>
        <taxon>Hymenobacter</taxon>
    </lineage>
</organism>
<keyword evidence="4" id="KW-1185">Reference proteome</keyword>
<evidence type="ECO:0000256" key="1">
    <source>
        <dbReference type="SAM" id="SignalP"/>
    </source>
</evidence>
<dbReference type="Pfam" id="PF07452">
    <property type="entry name" value="CHRD"/>
    <property type="match status" value="1"/>
</dbReference>
<dbReference type="OrthoDB" id="571052at2"/>
<keyword evidence="1" id="KW-0732">Signal</keyword>
<dbReference type="KEGG" id="hyj:FHG12_05030"/>
<feature type="chain" id="PRO_5023017322" evidence="1">
    <location>
        <begin position="23"/>
        <end position="146"/>
    </location>
</feature>
<dbReference type="PROSITE" id="PS51257">
    <property type="entry name" value="PROKAR_LIPOPROTEIN"/>
    <property type="match status" value="1"/>
</dbReference>
<evidence type="ECO:0000259" key="2">
    <source>
        <dbReference type="SMART" id="SM00754"/>
    </source>
</evidence>
<dbReference type="Proteomes" id="UP000305398">
    <property type="component" value="Chromosome"/>
</dbReference>
<dbReference type="InterPro" id="IPR010895">
    <property type="entry name" value="CHRD"/>
</dbReference>
<evidence type="ECO:0000313" key="3">
    <source>
        <dbReference type="EMBL" id="QDA59506.1"/>
    </source>
</evidence>
<gene>
    <name evidence="3" type="ORF">FHG12_05030</name>
</gene>
<protein>
    <submittedName>
        <fullName evidence="3">CHRD domain-containing protein</fullName>
    </submittedName>
</protein>
<sequence length="146" mass="14800">MFKKFTSAAVLIVGLAAFTACDKDNNTTPANDTVQLTASLTGAQEVPANASAGTGSFTGSYNKSTHVLTYTVTYQGITPTMGHIHAGVAGQNGDAFVPFSNVASSPITGTATLSDASANSLLSGAYVNFHSSAYAGGEIRGNITTK</sequence>
<feature type="signal peptide" evidence="1">
    <location>
        <begin position="1"/>
        <end position="22"/>
    </location>
</feature>
<dbReference type="SMART" id="SM00754">
    <property type="entry name" value="CHRD"/>
    <property type="match status" value="1"/>
</dbReference>
<dbReference type="EMBL" id="CP040896">
    <property type="protein sequence ID" value="QDA59506.1"/>
    <property type="molecule type" value="Genomic_DNA"/>
</dbReference>
<feature type="domain" description="CHRD" evidence="2">
    <location>
        <begin position="34"/>
        <end position="145"/>
    </location>
</feature>
<name>A0A5B7ZYC3_9BACT</name>
<proteinExistence type="predicted"/>
<reference evidence="3 4" key="1">
    <citation type="submission" date="2019-06" db="EMBL/GenBank/DDBJ databases">
        <authorList>
            <person name="Srinivasan S."/>
        </authorList>
    </citation>
    <scope>NUCLEOTIDE SEQUENCE [LARGE SCALE GENOMIC DNA]</scope>
    <source>
        <strain evidence="3 4">17J68-5</strain>
    </source>
</reference>
<accession>A0A5B7ZYC3</accession>
<evidence type="ECO:0000313" key="4">
    <source>
        <dbReference type="Proteomes" id="UP000305398"/>
    </source>
</evidence>